<dbReference type="EMBL" id="JABBWE010000001">
    <property type="protein sequence ID" value="KAG1810192.1"/>
    <property type="molecule type" value="Genomic_DNA"/>
</dbReference>
<comment type="caution">
    <text evidence="1">The sequence shown here is derived from an EMBL/GenBank/DDBJ whole genome shotgun (WGS) entry which is preliminary data.</text>
</comment>
<dbReference type="GeneID" id="64593271"/>
<organism evidence="1 2">
    <name type="scientific">Suillus plorans</name>
    <dbReference type="NCBI Taxonomy" id="116603"/>
    <lineage>
        <taxon>Eukaryota</taxon>
        <taxon>Fungi</taxon>
        <taxon>Dikarya</taxon>
        <taxon>Basidiomycota</taxon>
        <taxon>Agaricomycotina</taxon>
        <taxon>Agaricomycetes</taxon>
        <taxon>Agaricomycetidae</taxon>
        <taxon>Boletales</taxon>
        <taxon>Suillineae</taxon>
        <taxon>Suillaceae</taxon>
        <taxon>Suillus</taxon>
    </lineage>
</organism>
<reference evidence="1" key="1">
    <citation type="journal article" date="2020" name="New Phytol.">
        <title>Comparative genomics reveals dynamic genome evolution in host specialist ectomycorrhizal fungi.</title>
        <authorList>
            <person name="Lofgren L.A."/>
            <person name="Nguyen N.H."/>
            <person name="Vilgalys R."/>
            <person name="Ruytinx J."/>
            <person name="Liao H.L."/>
            <person name="Branco S."/>
            <person name="Kuo A."/>
            <person name="LaButti K."/>
            <person name="Lipzen A."/>
            <person name="Andreopoulos W."/>
            <person name="Pangilinan J."/>
            <person name="Riley R."/>
            <person name="Hundley H."/>
            <person name="Na H."/>
            <person name="Barry K."/>
            <person name="Grigoriev I.V."/>
            <person name="Stajich J.E."/>
            <person name="Kennedy P.G."/>
        </authorList>
    </citation>
    <scope>NUCLEOTIDE SEQUENCE</scope>
    <source>
        <strain evidence="1">S12</strain>
    </source>
</reference>
<dbReference type="RefSeq" id="XP_041167857.1">
    <property type="nucleotide sequence ID" value="XM_041299507.1"/>
</dbReference>
<name>A0A9P7E3Y2_9AGAM</name>
<sequence>MTGGQGLSVVEIQEIQKSLAVALGHDEDETGTSELETDDDENDTLSDLPSCLITLKSIRDEMLALIKEPCAFMESLLLQHVKSLPDDVYGKGDTLIIQNAKTEVECLLCRATYTQDQTSFFGGILANSHVTESVSRFLSTTLAYIDNVQYFLKMEGLSGTATQTQQHGARCLLR</sequence>
<evidence type="ECO:0000313" key="1">
    <source>
        <dbReference type="EMBL" id="KAG1810192.1"/>
    </source>
</evidence>
<dbReference type="Proteomes" id="UP000719766">
    <property type="component" value="Unassembled WGS sequence"/>
</dbReference>
<protein>
    <submittedName>
        <fullName evidence="1">Uncharacterized protein</fullName>
    </submittedName>
</protein>
<dbReference type="AlphaFoldDB" id="A0A9P7E3Y2"/>
<accession>A0A9P7E3Y2</accession>
<evidence type="ECO:0000313" key="2">
    <source>
        <dbReference type="Proteomes" id="UP000719766"/>
    </source>
</evidence>
<dbReference type="OrthoDB" id="2649837at2759"/>
<gene>
    <name evidence="1" type="ORF">HD556DRAFT_1302546</name>
</gene>
<keyword evidence="2" id="KW-1185">Reference proteome</keyword>
<proteinExistence type="predicted"/>